<gene>
    <name evidence="3" type="ORF">J2Z82_003924</name>
</gene>
<feature type="region of interest" description="Disordered" evidence="1">
    <location>
        <begin position="23"/>
        <end position="82"/>
    </location>
</feature>
<organism evidence="3 4">
    <name type="scientific">Virgibacillus litoralis</name>
    <dbReference type="NCBI Taxonomy" id="578221"/>
    <lineage>
        <taxon>Bacteria</taxon>
        <taxon>Bacillati</taxon>
        <taxon>Bacillota</taxon>
        <taxon>Bacilli</taxon>
        <taxon>Bacillales</taxon>
        <taxon>Bacillaceae</taxon>
        <taxon>Virgibacillus</taxon>
    </lineage>
</organism>
<keyword evidence="2" id="KW-0732">Signal</keyword>
<evidence type="ECO:0000313" key="3">
    <source>
        <dbReference type="EMBL" id="MBP1950946.1"/>
    </source>
</evidence>
<evidence type="ECO:0000256" key="2">
    <source>
        <dbReference type="SAM" id="SignalP"/>
    </source>
</evidence>
<keyword evidence="4" id="KW-1185">Reference proteome</keyword>
<dbReference type="EMBL" id="JAGGKK010000038">
    <property type="protein sequence ID" value="MBP1950946.1"/>
    <property type="molecule type" value="Genomic_DNA"/>
</dbReference>
<evidence type="ECO:0000256" key="1">
    <source>
        <dbReference type="SAM" id="MobiDB-lite"/>
    </source>
</evidence>
<feature type="compositionally biased region" description="Basic and acidic residues" evidence="1">
    <location>
        <begin position="73"/>
        <end position="82"/>
    </location>
</feature>
<protein>
    <submittedName>
        <fullName evidence="3">Uncharacterized protein</fullName>
    </submittedName>
</protein>
<feature type="chain" id="PRO_5045205817" evidence="2">
    <location>
        <begin position="22"/>
        <end position="216"/>
    </location>
</feature>
<reference evidence="3 4" key="1">
    <citation type="submission" date="2021-03" db="EMBL/GenBank/DDBJ databases">
        <title>Genomic Encyclopedia of Type Strains, Phase IV (KMG-IV): sequencing the most valuable type-strain genomes for metagenomic binning, comparative biology and taxonomic classification.</title>
        <authorList>
            <person name="Goeker M."/>
        </authorList>
    </citation>
    <scope>NUCLEOTIDE SEQUENCE [LARGE SCALE GENOMIC DNA]</scope>
    <source>
        <strain evidence="3 4">DSM 21085</strain>
    </source>
</reference>
<feature type="compositionally biased region" description="Polar residues" evidence="1">
    <location>
        <begin position="37"/>
        <end position="60"/>
    </location>
</feature>
<accession>A0ABS4HJ38</accession>
<name>A0ABS4HJ38_9BACI</name>
<evidence type="ECO:0000313" key="4">
    <source>
        <dbReference type="Proteomes" id="UP001519328"/>
    </source>
</evidence>
<dbReference type="RefSeq" id="WP_209482388.1">
    <property type="nucleotide sequence ID" value="NZ_JAGGKK010000038.1"/>
</dbReference>
<feature type="compositionally biased region" description="Low complexity" evidence="1">
    <location>
        <begin position="61"/>
        <end position="72"/>
    </location>
</feature>
<dbReference type="PROSITE" id="PS51257">
    <property type="entry name" value="PROKAR_LIPOPROTEIN"/>
    <property type="match status" value="1"/>
</dbReference>
<comment type="caution">
    <text evidence="3">The sequence shown here is derived from an EMBL/GenBank/DDBJ whole genome shotgun (WGS) entry which is preliminary data.</text>
</comment>
<feature type="signal peptide" evidence="2">
    <location>
        <begin position="1"/>
        <end position="21"/>
    </location>
</feature>
<dbReference type="Proteomes" id="UP001519328">
    <property type="component" value="Unassembled WGS sequence"/>
</dbReference>
<proteinExistence type="predicted"/>
<sequence length="216" mass="24832">MKHILMVSLAITLLIAGCGTAEGNSSGMKKSPENHQHSLNASKQVKSTALSHVNSTGDNISETSKNNTSENENTNKSESNKEETFVKILTNYNNMFERIKSDVDYDNFNEEYVGYKFKTIKTKEQLYKQFTDIMTIDMARTIWSGFVNEGESGLYLIPRDLYPMFNKDNPYTMEKLNETTYKLVQKHKSELHGIFDMEFVFTILEGQWKINDISFN</sequence>